<dbReference type="AlphaFoldDB" id="A0A554LJF7"/>
<accession>A0A554LJF7</accession>
<gene>
    <name evidence="1" type="ORF">CEN89_355</name>
</gene>
<organism evidence="1 2">
    <name type="scientific">Candidatus Berkelbacteria bacterium Licking1014_7</name>
    <dbReference type="NCBI Taxonomy" id="2017147"/>
    <lineage>
        <taxon>Bacteria</taxon>
        <taxon>Candidatus Berkelbacteria</taxon>
    </lineage>
</organism>
<reference evidence="1 2" key="1">
    <citation type="submission" date="2017-07" db="EMBL/GenBank/DDBJ databases">
        <title>Mechanisms for carbon and nitrogen cycling indicate functional differentiation within the Candidate Phyla Radiation.</title>
        <authorList>
            <person name="Danczak R.E."/>
            <person name="Johnston M.D."/>
            <person name="Kenah C."/>
            <person name="Slattery M."/>
            <person name="Wrighton K.C."/>
            <person name="Wilkins M.J."/>
        </authorList>
    </citation>
    <scope>NUCLEOTIDE SEQUENCE [LARGE SCALE GENOMIC DNA]</scope>
    <source>
        <strain evidence="1">Licking1014_7</strain>
    </source>
</reference>
<sequence>MTTGRQVVTDEQLGLYSKREKELYDRLRFGIGGVDFDIVMGEMQLLIEGNPVVAQQDTAVDDTLRPFQGNPVVAQQDTAVDDTLRPFRCIKGLIVIGPKEWEKAMQGQNRCNRNPLKLKAGWCPQIPVPYTVGQMEELVKFCQTTEWATIPVLWLALPEVGGVPTSLTNQRNWWGVKHDEFVAGTIRSDILWSGWFSGKDYAWAEEPAVTEPTWVIGYELPRWMTGLSWNNQQRVARKRRMPIATAGRDALMCNLVAITAGRKFRFSVWSRTATIYGGGPLRVHWGLGYGLGVYRRWCPGVAFGHVGASVEGVPVEIGL</sequence>
<evidence type="ECO:0000313" key="2">
    <source>
        <dbReference type="Proteomes" id="UP000315689"/>
    </source>
</evidence>
<dbReference type="EMBL" id="VMGK01000009">
    <property type="protein sequence ID" value="TSC92990.1"/>
    <property type="molecule type" value="Genomic_DNA"/>
</dbReference>
<protein>
    <submittedName>
        <fullName evidence="1">Uncharacterized protein</fullName>
    </submittedName>
</protein>
<evidence type="ECO:0000313" key="1">
    <source>
        <dbReference type="EMBL" id="TSC92990.1"/>
    </source>
</evidence>
<name>A0A554LJF7_9BACT</name>
<comment type="caution">
    <text evidence="1">The sequence shown here is derived from an EMBL/GenBank/DDBJ whole genome shotgun (WGS) entry which is preliminary data.</text>
</comment>
<proteinExistence type="predicted"/>
<dbReference type="Proteomes" id="UP000315689">
    <property type="component" value="Unassembled WGS sequence"/>
</dbReference>